<dbReference type="EMBL" id="NIBS01000030">
    <property type="protein sequence ID" value="PHM23945.1"/>
    <property type="molecule type" value="Genomic_DNA"/>
</dbReference>
<dbReference type="OrthoDB" id="8565623at2"/>
<reference evidence="1 2" key="1">
    <citation type="journal article" date="2017" name="Nat. Microbiol.">
        <title>Natural product diversity associated with the nematode symbionts Photorhabdus and Xenorhabdus.</title>
        <authorList>
            <person name="Tobias N.J."/>
            <person name="Wolff H."/>
            <person name="Djahanschiri B."/>
            <person name="Grundmann F."/>
            <person name="Kronenwerth M."/>
            <person name="Shi Y.M."/>
            <person name="Simonyi S."/>
            <person name="Grun P."/>
            <person name="Shapiro-Ilan D."/>
            <person name="Pidot S.J."/>
            <person name="Stinear T.P."/>
            <person name="Ebersberger I."/>
            <person name="Bode H.B."/>
        </authorList>
    </citation>
    <scope>NUCLEOTIDE SEQUENCE [LARGE SCALE GENOMIC DNA]</scope>
    <source>
        <strain evidence="1 2">DSM 16342</strain>
    </source>
</reference>
<dbReference type="Gene3D" id="3.90.1530.10">
    <property type="entry name" value="Conserved hypothetical protein from pyrococcus furiosus pfu- 392566-001, ParB domain"/>
    <property type="match status" value="1"/>
</dbReference>
<evidence type="ECO:0000313" key="2">
    <source>
        <dbReference type="Proteomes" id="UP000225833"/>
    </source>
</evidence>
<proteinExistence type="predicted"/>
<sequence length="126" mass="14702">MKLVRLKELHPHEEIDPIHLAILFEGIHQEGVWRIPIIIDKDTGIIMDGHHRYNVAVISGFSVVPCYEMSYSSGNVMVVDWETGHSFCYKRIIDCVKSGRLFPPKTTRHYFTEIFDIVRINLDELY</sequence>
<dbReference type="CDD" id="cd16400">
    <property type="entry name" value="ParB_Srx_like_nuclease"/>
    <property type="match status" value="1"/>
</dbReference>
<name>A0A2D0IQ57_XENBU</name>
<dbReference type="Proteomes" id="UP000225833">
    <property type="component" value="Unassembled WGS sequence"/>
</dbReference>
<organism evidence="1 2">
    <name type="scientific">Xenorhabdus budapestensis</name>
    <dbReference type="NCBI Taxonomy" id="290110"/>
    <lineage>
        <taxon>Bacteria</taxon>
        <taxon>Pseudomonadati</taxon>
        <taxon>Pseudomonadota</taxon>
        <taxon>Gammaproteobacteria</taxon>
        <taxon>Enterobacterales</taxon>
        <taxon>Morganellaceae</taxon>
        <taxon>Xenorhabdus</taxon>
    </lineage>
</organism>
<gene>
    <name evidence="1" type="ORF">Xbud_03434</name>
</gene>
<protein>
    <submittedName>
        <fullName evidence="1">Uncharacterized protein</fullName>
    </submittedName>
</protein>
<evidence type="ECO:0000313" key="1">
    <source>
        <dbReference type="EMBL" id="PHM23945.1"/>
    </source>
</evidence>
<dbReference type="AlphaFoldDB" id="A0A2D0IQ57"/>
<dbReference type="RefSeq" id="WP_099137220.1">
    <property type="nucleotide sequence ID" value="NZ_CAWNNJ010000098.1"/>
</dbReference>
<accession>A0A2D0IQ57</accession>
<dbReference type="InterPro" id="IPR036086">
    <property type="entry name" value="ParB/Sulfiredoxin_sf"/>
</dbReference>
<comment type="caution">
    <text evidence="1">The sequence shown here is derived from an EMBL/GenBank/DDBJ whole genome shotgun (WGS) entry which is preliminary data.</text>
</comment>
<dbReference type="SUPFAM" id="SSF110849">
    <property type="entry name" value="ParB/Sulfiredoxin"/>
    <property type="match status" value="1"/>
</dbReference>